<sequence length="142" mass="15421">MVETLVRGKPAFTECLPRRAESAGAARRLVDRALRLWGLEVVTDSAQLVVTELVANAVNHGRRDTIRVTASRVDRSVVQVAVVDLSRILPALLLRPVVDLAESGRGLLIVEALCPGRWGVEPLRWGKRVWANLDADAEAPGG</sequence>
<comment type="caution">
    <text evidence="3">The sequence shown here is derived from an EMBL/GenBank/DDBJ whole genome shotgun (WGS) entry which is preliminary data.</text>
</comment>
<keyword evidence="4" id="KW-1185">Reference proteome</keyword>
<dbReference type="GO" id="GO:0004674">
    <property type="term" value="F:protein serine/threonine kinase activity"/>
    <property type="evidence" value="ECO:0007669"/>
    <property type="project" value="UniProtKB-KW"/>
</dbReference>
<dbReference type="SUPFAM" id="SSF55874">
    <property type="entry name" value="ATPase domain of HSP90 chaperone/DNA topoisomerase II/histidine kinase"/>
    <property type="match status" value="1"/>
</dbReference>
<dbReference type="InterPro" id="IPR036890">
    <property type="entry name" value="HATPase_C_sf"/>
</dbReference>
<protein>
    <submittedName>
        <fullName evidence="3">ATP-binding protein</fullName>
    </submittedName>
</protein>
<keyword evidence="1" id="KW-0418">Kinase</keyword>
<keyword evidence="3" id="KW-0547">Nucleotide-binding</keyword>
<dbReference type="RefSeq" id="WP_168438504.1">
    <property type="nucleotide sequence ID" value="NZ_JAAXOU010000067.1"/>
</dbReference>
<dbReference type="GO" id="GO:0005524">
    <property type="term" value="F:ATP binding"/>
    <property type="evidence" value="ECO:0007669"/>
    <property type="project" value="UniProtKB-KW"/>
</dbReference>
<feature type="domain" description="Histidine kinase/HSP90-like ATPase" evidence="2">
    <location>
        <begin position="17"/>
        <end position="113"/>
    </location>
</feature>
<reference evidence="3 4" key="1">
    <citation type="submission" date="2020-04" db="EMBL/GenBank/DDBJ databases">
        <title>MicrobeNet Type strains.</title>
        <authorList>
            <person name="Nicholson A.C."/>
        </authorList>
    </citation>
    <scope>NUCLEOTIDE SEQUENCE [LARGE SCALE GENOMIC DNA]</scope>
    <source>
        <strain evidence="3 4">DSM 40738</strain>
    </source>
</reference>
<keyword evidence="1" id="KW-0723">Serine/threonine-protein kinase</keyword>
<dbReference type="PANTHER" id="PTHR35526:SF3">
    <property type="entry name" value="ANTI-SIGMA-F FACTOR RSBW"/>
    <property type="match status" value="1"/>
</dbReference>
<name>A0AA44DCC9_STRE0</name>
<dbReference type="InterPro" id="IPR050267">
    <property type="entry name" value="Anti-sigma-factor_SerPK"/>
</dbReference>
<proteinExistence type="predicted"/>
<dbReference type="Proteomes" id="UP000570003">
    <property type="component" value="Unassembled WGS sequence"/>
</dbReference>
<evidence type="ECO:0000313" key="3">
    <source>
        <dbReference type="EMBL" id="NKY14278.1"/>
    </source>
</evidence>
<evidence type="ECO:0000313" key="4">
    <source>
        <dbReference type="Proteomes" id="UP000570003"/>
    </source>
</evidence>
<dbReference type="InterPro" id="IPR003594">
    <property type="entry name" value="HATPase_dom"/>
</dbReference>
<evidence type="ECO:0000256" key="1">
    <source>
        <dbReference type="ARBA" id="ARBA00022527"/>
    </source>
</evidence>
<dbReference type="AlphaFoldDB" id="A0AA44DCC9"/>
<dbReference type="PANTHER" id="PTHR35526">
    <property type="entry name" value="ANTI-SIGMA-F FACTOR RSBW-RELATED"/>
    <property type="match status" value="1"/>
</dbReference>
<evidence type="ECO:0000259" key="2">
    <source>
        <dbReference type="Pfam" id="PF13581"/>
    </source>
</evidence>
<dbReference type="EMBL" id="JAAXOU010000067">
    <property type="protein sequence ID" value="NKY14278.1"/>
    <property type="molecule type" value="Genomic_DNA"/>
</dbReference>
<keyword evidence="3" id="KW-0067">ATP-binding</keyword>
<gene>
    <name evidence="3" type="ORF">HGA06_08900</name>
</gene>
<accession>A0AA44DCC9</accession>
<keyword evidence="1" id="KW-0808">Transferase</keyword>
<dbReference type="Pfam" id="PF13581">
    <property type="entry name" value="HATPase_c_2"/>
    <property type="match status" value="1"/>
</dbReference>
<organism evidence="3 4">
    <name type="scientific">Streptomyces somaliensis (strain ATCC 33201 / DSM 40738 / JCM 12659 / KCTC 9044 / NCTC 11332 / NRRL B-12077 / IP 733)</name>
    <dbReference type="NCBI Taxonomy" id="1134445"/>
    <lineage>
        <taxon>Bacteria</taxon>
        <taxon>Bacillati</taxon>
        <taxon>Actinomycetota</taxon>
        <taxon>Actinomycetes</taxon>
        <taxon>Kitasatosporales</taxon>
        <taxon>Streptomycetaceae</taxon>
        <taxon>Streptomyces</taxon>
    </lineage>
</organism>
<dbReference type="Gene3D" id="3.30.565.10">
    <property type="entry name" value="Histidine kinase-like ATPase, C-terminal domain"/>
    <property type="match status" value="1"/>
</dbReference>
<dbReference type="CDD" id="cd16936">
    <property type="entry name" value="HATPase_RsbW-like"/>
    <property type="match status" value="1"/>
</dbReference>